<dbReference type="GO" id="GO:0043418">
    <property type="term" value="P:homocysteine catabolic process"/>
    <property type="evidence" value="ECO:0007669"/>
    <property type="project" value="TreeGrafter"/>
</dbReference>
<evidence type="ECO:0000313" key="11">
    <source>
        <dbReference type="Proteomes" id="UP000243515"/>
    </source>
</evidence>
<dbReference type="FunFam" id="3.90.70.10:FF:000021">
    <property type="entry name" value="Bleomycin hydrolase"/>
    <property type="match status" value="1"/>
</dbReference>
<dbReference type="AlphaFoldDB" id="A0A232LP34"/>
<comment type="function">
    <text evidence="8">Has aminopeptidase activity, shortening substrate peptides sequentially by 1 amino acid. Has bleomycin hydrolase activity, which can protect the cell from the toxic effects of bleomycin. Has homocysteine-thiolactonase activity, protecting the cell against homocysteine toxicity.</text>
</comment>
<dbReference type="GO" id="GO:0070005">
    <property type="term" value="F:cysteine-type aminopeptidase activity"/>
    <property type="evidence" value="ECO:0007669"/>
    <property type="project" value="InterPro"/>
</dbReference>
<evidence type="ECO:0000256" key="6">
    <source>
        <dbReference type="ARBA" id="ARBA00025347"/>
    </source>
</evidence>
<keyword evidence="11" id="KW-1185">Reference proteome</keyword>
<dbReference type="GO" id="GO:0006508">
    <property type="term" value="P:proteolysis"/>
    <property type="evidence" value="ECO:0007669"/>
    <property type="project" value="UniProtKB-KW"/>
</dbReference>
<comment type="subunit">
    <text evidence="7">Homohexamer. Binds to nucleic acids. Binds single-stranded DNA and RNA with higher affinity than double-stranded DNA.</text>
</comment>
<evidence type="ECO:0000313" key="10">
    <source>
        <dbReference type="EMBL" id="OXV05854.1"/>
    </source>
</evidence>
<dbReference type="GO" id="GO:0004197">
    <property type="term" value="F:cysteine-type endopeptidase activity"/>
    <property type="evidence" value="ECO:0007669"/>
    <property type="project" value="UniProtKB-EC"/>
</dbReference>
<dbReference type="EMBL" id="NPHW01006382">
    <property type="protein sequence ID" value="OXV05854.1"/>
    <property type="molecule type" value="Genomic_DNA"/>
</dbReference>
<keyword evidence="8" id="KW-0496">Mitochondrion</keyword>
<comment type="caution">
    <text evidence="10">The sequence shown here is derived from an EMBL/GenBank/DDBJ whole genome shotgun (WGS) entry which is preliminary data.</text>
</comment>
<evidence type="ECO:0000256" key="7">
    <source>
        <dbReference type="ARBA" id="ARBA00026080"/>
    </source>
</evidence>
<comment type="catalytic activity">
    <reaction evidence="1 8">
        <text>Inactivates bleomycin B2 (a cytotoxic glycometallopeptide) by hydrolysis of a carboxyamide bond of beta-aminoalanine, but also shows general aminopeptidase activity. The specificity varies somewhat with source, but amino acid arylamides of Met, Leu and Ala are preferred.</text>
        <dbReference type="EC" id="3.4.22.40"/>
    </reaction>
</comment>
<dbReference type="InterPro" id="IPR038765">
    <property type="entry name" value="Papain-like_cys_pep_sf"/>
</dbReference>
<dbReference type="PANTHER" id="PTHR10363">
    <property type="entry name" value="BLEOMYCIN HYDROLASE"/>
    <property type="match status" value="1"/>
</dbReference>
<dbReference type="OrthoDB" id="2666448at2759"/>
<sequence>MGAAASREVDEEKRQVTQRMSRLCIQDKVYVEGDDTPNDAPPPYQVRDRATTISLSQTKYWEEKLLSDPKSRLAISALSANPIPSILTNHAVTVVDTQTFNIKIPFEGDPITNQRSSGRCWLFASTNIFRVALMKKYSLKEFELSQAYLFYWDKIEKANWFLEHVIDTAEEDLDSRLIQELFGKPVQDGGQWDMVANLVNKYGLVPQSLYPDSYNAKNSSKLVSLMTTKLREQALVLRDLARSKSSRADVLLSEKKDKFLQEIHGILTIMLGPPPSPEKKFTWDFYDANGNFHRLSLSPLEFAMGLSSKDSLRACGGINVHELFSLVNDPRNPYERLLTVDRLGNISGGRSITYVNVDMDTIKSASISMLKAGIPVFFGCDVGKFSDSGSGIMDLDLYDYTLGFNISLGMNKAQRLETGESVMTHAMVLTAVHVEAGKPVRWRVQNSWGENSGDKGYFIMTDKWMDEFVYQVVVDPRFVSQVVRDVLKQEAKVLPLWDPIGALA</sequence>
<dbReference type="GO" id="GO:0005739">
    <property type="term" value="C:mitochondrion"/>
    <property type="evidence" value="ECO:0007669"/>
    <property type="project" value="UniProtKB-SubCell"/>
</dbReference>
<feature type="active site" evidence="9">
    <location>
        <position position="446"/>
    </location>
</feature>
<name>A0A232LP34_9EURO</name>
<evidence type="ECO:0000256" key="4">
    <source>
        <dbReference type="ARBA" id="ARBA00022801"/>
    </source>
</evidence>
<dbReference type="PIRSF" id="PIRSF005700">
    <property type="entry name" value="PepC"/>
    <property type="match status" value="1"/>
</dbReference>
<keyword evidence="4 8" id="KW-0378">Hydrolase</keyword>
<protein>
    <recommendedName>
        <fullName evidence="8">Cysteine proteinase 1, mitochondrial</fullName>
        <ecNumber evidence="8">3.4.22.40</ecNumber>
    </recommendedName>
</protein>
<dbReference type="EC" id="3.4.22.40" evidence="8"/>
<proteinExistence type="inferred from homology"/>
<dbReference type="SUPFAM" id="SSF54001">
    <property type="entry name" value="Cysteine proteinases"/>
    <property type="match status" value="1"/>
</dbReference>
<dbReference type="Pfam" id="PF03051">
    <property type="entry name" value="Peptidase_C1_2"/>
    <property type="match status" value="1"/>
</dbReference>
<evidence type="ECO:0000256" key="2">
    <source>
        <dbReference type="ARBA" id="ARBA00022490"/>
    </source>
</evidence>
<feature type="active site" evidence="9">
    <location>
        <position position="425"/>
    </location>
</feature>
<dbReference type="InterPro" id="IPR004134">
    <property type="entry name" value="Peptidase_C1B"/>
</dbReference>
<dbReference type="Gene3D" id="3.90.70.10">
    <property type="entry name" value="Cysteine proteinases"/>
    <property type="match status" value="1"/>
</dbReference>
<comment type="subcellular location">
    <subcellularLocation>
        <location evidence="8">Mitochondrion</location>
    </subcellularLocation>
    <subcellularLocation>
        <location evidence="8">Cytoplasm</location>
    </subcellularLocation>
</comment>
<dbReference type="GO" id="GO:0009636">
    <property type="term" value="P:response to toxic substance"/>
    <property type="evidence" value="ECO:0007669"/>
    <property type="project" value="TreeGrafter"/>
</dbReference>
<keyword evidence="3 8" id="KW-0645">Protease</keyword>
<evidence type="ECO:0000256" key="9">
    <source>
        <dbReference type="PIRSR" id="PIRSR005700-1"/>
    </source>
</evidence>
<evidence type="ECO:0000256" key="5">
    <source>
        <dbReference type="ARBA" id="ARBA00022807"/>
    </source>
</evidence>
<keyword evidence="2 8" id="KW-0963">Cytoplasm</keyword>
<organism evidence="10 11">
    <name type="scientific">Elaphomyces granulatus</name>
    <dbReference type="NCBI Taxonomy" id="519963"/>
    <lineage>
        <taxon>Eukaryota</taxon>
        <taxon>Fungi</taxon>
        <taxon>Dikarya</taxon>
        <taxon>Ascomycota</taxon>
        <taxon>Pezizomycotina</taxon>
        <taxon>Eurotiomycetes</taxon>
        <taxon>Eurotiomycetidae</taxon>
        <taxon>Eurotiales</taxon>
        <taxon>Elaphomycetaceae</taxon>
        <taxon>Elaphomyces</taxon>
    </lineage>
</organism>
<reference evidence="10 11" key="1">
    <citation type="journal article" date="2015" name="Environ. Microbiol.">
        <title>Metagenome sequence of Elaphomyces granulatus from sporocarp tissue reveals Ascomycota ectomycorrhizal fingerprints of genome expansion and a Proteobacteria-rich microbiome.</title>
        <authorList>
            <person name="Quandt C.A."/>
            <person name="Kohler A."/>
            <person name="Hesse C.N."/>
            <person name="Sharpton T.J."/>
            <person name="Martin F."/>
            <person name="Spatafora J.W."/>
        </authorList>
    </citation>
    <scope>NUCLEOTIDE SEQUENCE [LARGE SCALE GENOMIC DNA]</scope>
    <source>
        <strain evidence="10 11">OSC145934</strain>
    </source>
</reference>
<accession>A0A232LP34</accession>
<dbReference type="Proteomes" id="UP000243515">
    <property type="component" value="Unassembled WGS sequence"/>
</dbReference>
<dbReference type="PANTHER" id="PTHR10363:SF2">
    <property type="entry name" value="BLEOMYCIN HYDROLASE"/>
    <property type="match status" value="1"/>
</dbReference>
<comment type="function">
    <text evidence="6">The normal physiological role of the enzyme is unknown, but it is not essential for the viability of yeast cells. Has aminopeptidase activity, shortening substrate peptides sequentially by 1 amino acid. Has bleomycin hydrolase activity, which can protect the cell from the toxic effects of bleomycin. Has homocysteine-thiolactonase activity, protecting the cell against homocysteine toxicity. Acts as a repressor in the GAL4 regulatory system, but this does not require either the peptidase or nucleic acid-binding activities.</text>
</comment>
<evidence type="ECO:0000256" key="8">
    <source>
        <dbReference type="PIRNR" id="PIRNR005700"/>
    </source>
</evidence>
<evidence type="ECO:0000256" key="3">
    <source>
        <dbReference type="ARBA" id="ARBA00022670"/>
    </source>
</evidence>
<feature type="active site" evidence="9">
    <location>
        <position position="120"/>
    </location>
</feature>
<dbReference type="InterPro" id="IPR000169">
    <property type="entry name" value="Pept_cys_AS"/>
</dbReference>
<comment type="similarity">
    <text evidence="8">Belongs to the peptidase C1 family.</text>
</comment>
<gene>
    <name evidence="10" type="ORF">Egran_06381</name>
</gene>
<keyword evidence="5 8" id="KW-0788">Thiol protease</keyword>
<dbReference type="CDD" id="cd00585">
    <property type="entry name" value="Peptidase_C1B"/>
    <property type="match status" value="1"/>
</dbReference>
<evidence type="ECO:0000256" key="1">
    <source>
        <dbReference type="ARBA" id="ARBA00000423"/>
    </source>
</evidence>
<dbReference type="PROSITE" id="PS00139">
    <property type="entry name" value="THIOL_PROTEASE_CYS"/>
    <property type="match status" value="1"/>
</dbReference>